<protein>
    <submittedName>
        <fullName evidence="4">Alpha/beta hydrolase</fullName>
    </submittedName>
</protein>
<evidence type="ECO:0000256" key="2">
    <source>
        <dbReference type="SAM" id="SignalP"/>
    </source>
</evidence>
<dbReference type="PANTHER" id="PTHR48081">
    <property type="entry name" value="AB HYDROLASE SUPERFAMILY PROTEIN C4A8.06C"/>
    <property type="match status" value="1"/>
</dbReference>
<dbReference type="AlphaFoldDB" id="A0A9X2SYP4"/>
<dbReference type="Pfam" id="PF20434">
    <property type="entry name" value="BD-FAE"/>
    <property type="match status" value="1"/>
</dbReference>
<evidence type="ECO:0000313" key="5">
    <source>
        <dbReference type="Proteomes" id="UP001142175"/>
    </source>
</evidence>
<dbReference type="SUPFAM" id="SSF53474">
    <property type="entry name" value="alpha/beta-Hydrolases"/>
    <property type="match status" value="1"/>
</dbReference>
<sequence>MKKASLNLFLIFLFLLSSCSKKMTSAVELSATEKETVYQILKDVSYGSDVEQVMDIYLSQKAKSFGKRNYTIVFLHGGGYYFSDKSQEERYIEPYLKKGLNVVNLNYRLKRGIPLATSDLTNALNFLKANNADYGLNLKNVVVSGFSAGAHIATNVGLAQNNPEYPNKLDDGIQIVGIINFSGPVDGLDVVERIFTEHENEQFKALGLALFPAEGFESKENLAVFEPITYFDPKDPPIFLWHGGLDDQIPVVTFKKFIPLLRNDKDLRIFIPGGKHSPNQEEFENAYIEIFKFLDEL</sequence>
<dbReference type="Gene3D" id="3.40.50.1820">
    <property type="entry name" value="alpha/beta hydrolase"/>
    <property type="match status" value="1"/>
</dbReference>
<dbReference type="InterPro" id="IPR029058">
    <property type="entry name" value="AB_hydrolase_fold"/>
</dbReference>
<comment type="caution">
    <text evidence="4">The sequence shown here is derived from an EMBL/GenBank/DDBJ whole genome shotgun (WGS) entry which is preliminary data.</text>
</comment>
<dbReference type="RefSeq" id="WP_258423280.1">
    <property type="nucleotide sequence ID" value="NZ_JANAEZ010000005.1"/>
</dbReference>
<proteinExistence type="predicted"/>
<dbReference type="EMBL" id="JANSUY010000006">
    <property type="protein sequence ID" value="MCR9015424.1"/>
    <property type="molecule type" value="Genomic_DNA"/>
</dbReference>
<dbReference type="PANTHER" id="PTHR48081:SF13">
    <property type="entry name" value="ALPHA_BETA HYDROLASE"/>
    <property type="match status" value="1"/>
</dbReference>
<dbReference type="InterPro" id="IPR049492">
    <property type="entry name" value="BD-FAE-like_dom"/>
</dbReference>
<accession>A0A9X2SYP4</accession>
<dbReference type="Proteomes" id="UP001142175">
    <property type="component" value="Unassembled WGS sequence"/>
</dbReference>
<keyword evidence="1 4" id="KW-0378">Hydrolase</keyword>
<evidence type="ECO:0000256" key="1">
    <source>
        <dbReference type="ARBA" id="ARBA00022801"/>
    </source>
</evidence>
<feature type="signal peptide" evidence="2">
    <location>
        <begin position="1"/>
        <end position="22"/>
    </location>
</feature>
<reference evidence="4" key="1">
    <citation type="submission" date="2022-08" db="EMBL/GenBank/DDBJ databases">
        <authorList>
            <person name="Zhang D."/>
        </authorList>
    </citation>
    <scope>NUCLEOTIDE SEQUENCE</scope>
    <source>
        <strain evidence="4">XJ19-11</strain>
    </source>
</reference>
<feature type="domain" description="BD-FAE-like" evidence="3">
    <location>
        <begin position="54"/>
        <end position="252"/>
    </location>
</feature>
<evidence type="ECO:0000313" key="4">
    <source>
        <dbReference type="EMBL" id="MCR9015424.1"/>
    </source>
</evidence>
<keyword evidence="2" id="KW-0732">Signal</keyword>
<evidence type="ECO:0000259" key="3">
    <source>
        <dbReference type="Pfam" id="PF20434"/>
    </source>
</evidence>
<keyword evidence="5" id="KW-1185">Reference proteome</keyword>
<gene>
    <name evidence="4" type="ORF">NU887_10285</name>
</gene>
<dbReference type="PROSITE" id="PS51257">
    <property type="entry name" value="PROKAR_LIPOPROTEIN"/>
    <property type="match status" value="1"/>
</dbReference>
<feature type="chain" id="PRO_5040746780" evidence="2">
    <location>
        <begin position="23"/>
        <end position="297"/>
    </location>
</feature>
<name>A0A9X2SYP4_9BACT</name>
<dbReference type="InterPro" id="IPR050300">
    <property type="entry name" value="GDXG_lipolytic_enzyme"/>
</dbReference>
<dbReference type="GO" id="GO:0016787">
    <property type="term" value="F:hydrolase activity"/>
    <property type="evidence" value="ECO:0007669"/>
    <property type="project" value="UniProtKB-KW"/>
</dbReference>
<organism evidence="4 5">
    <name type="scientific">Aquiflexum gelatinilyticum</name>
    <dbReference type="NCBI Taxonomy" id="2961943"/>
    <lineage>
        <taxon>Bacteria</taxon>
        <taxon>Pseudomonadati</taxon>
        <taxon>Bacteroidota</taxon>
        <taxon>Cytophagia</taxon>
        <taxon>Cytophagales</taxon>
        <taxon>Cyclobacteriaceae</taxon>
        <taxon>Aquiflexum</taxon>
    </lineage>
</organism>